<evidence type="ECO:0000259" key="9">
    <source>
        <dbReference type="PROSITE" id="PS50011"/>
    </source>
</evidence>
<gene>
    <name evidence="10" type="ORF">ZIOFF_024782</name>
</gene>
<evidence type="ECO:0000256" key="1">
    <source>
        <dbReference type="ARBA" id="ARBA00004141"/>
    </source>
</evidence>
<comment type="subcellular location">
    <subcellularLocation>
        <location evidence="1">Membrane</location>
        <topology evidence="1">Multi-pass membrane protein</topology>
    </subcellularLocation>
    <subcellularLocation>
        <location evidence="8">Plastid</location>
        <location evidence="8">Chloroplast membrane</location>
        <topology evidence="8">Multi-pass membrane protein</topology>
    </subcellularLocation>
</comment>
<evidence type="ECO:0000256" key="4">
    <source>
        <dbReference type="ARBA" id="ARBA00022741"/>
    </source>
</evidence>
<sequence length="498" mass="55391">MPIFPNPSHALSFYSSSHVLSIQLLSSKPLSGKLLSANLLSSEFLHLFGLRRWKAVWRMEKKQGFFSVLREEVARGLSPSRSRGRPRLESLRRSTLPVAKLFLFSRWWKRRGIAGELAVPRSGSLMPLMEGPEHAAGEDTKKERGWGQWVKDQLSRAPSASPSASSFRRSDLRMLLGIMATPLAPIHACSIDPLPHLNIKVCNFTACISSRLPLLRKLKNSIYWVDGWAISLKGMMSIVVLLGLVISAIYWGVNKSVVNDPSLPRSNRKKKVKKLKLGMNESLKVLLSSRYVRDLATLVVAYGISINLVEVTWKSKLKAQHLQIAVESTQGLEYLHTACKPPIIHRDVKTVNILLSERFEAKIADFGISKTLSEANPHILTVVMGTAGYLDPEYHVTSQLSSKSDVYSFGVVILELVTGQAPIVTSADKAHISVWVRQRLTQGNVEDVVDPRLHSEYDVNSVWKCIDTALGCLARAAQARPTMGNVVAQLKSSLELEY</sequence>
<keyword evidence="11" id="KW-1185">Reference proteome</keyword>
<comment type="caution">
    <text evidence="10">The sequence shown here is derived from an EMBL/GenBank/DDBJ whole genome shotgun (WGS) entry which is preliminary data.</text>
</comment>
<dbReference type="PROSITE" id="PS50011">
    <property type="entry name" value="PROTEIN_KINASE_DOM"/>
    <property type="match status" value="1"/>
</dbReference>
<keyword evidence="6" id="KW-1133">Transmembrane helix</keyword>
<evidence type="ECO:0000256" key="6">
    <source>
        <dbReference type="ARBA" id="ARBA00022989"/>
    </source>
</evidence>
<dbReference type="InterPro" id="IPR004667">
    <property type="entry name" value="ADP_ATP_car_bac_type"/>
</dbReference>
<dbReference type="InterPro" id="IPR011009">
    <property type="entry name" value="Kinase-like_dom_sf"/>
</dbReference>
<evidence type="ECO:0000256" key="7">
    <source>
        <dbReference type="ARBA" id="ARBA00023136"/>
    </source>
</evidence>
<protein>
    <recommendedName>
        <fullName evidence="8">ADP,ATP carrier protein</fullName>
    </recommendedName>
</protein>
<dbReference type="GO" id="GO:0005524">
    <property type="term" value="F:ATP binding"/>
    <property type="evidence" value="ECO:0007669"/>
    <property type="project" value="UniProtKB-KW"/>
</dbReference>
<evidence type="ECO:0000256" key="3">
    <source>
        <dbReference type="ARBA" id="ARBA00022692"/>
    </source>
</evidence>
<dbReference type="Pfam" id="PF00069">
    <property type="entry name" value="Pkinase"/>
    <property type="match status" value="1"/>
</dbReference>
<evidence type="ECO:0000313" key="11">
    <source>
        <dbReference type="Proteomes" id="UP000734854"/>
    </source>
</evidence>
<dbReference type="GO" id="GO:0031969">
    <property type="term" value="C:chloroplast membrane"/>
    <property type="evidence" value="ECO:0007669"/>
    <property type="project" value="UniProtKB-SubCell"/>
</dbReference>
<dbReference type="InterPro" id="IPR008271">
    <property type="entry name" value="Ser/Thr_kinase_AS"/>
</dbReference>
<proteinExistence type="inferred from homology"/>
<dbReference type="SMART" id="SM00220">
    <property type="entry name" value="S_TKc"/>
    <property type="match status" value="1"/>
</dbReference>
<keyword evidence="2 8" id="KW-0813">Transport</keyword>
<dbReference type="PANTHER" id="PTHR45631">
    <property type="entry name" value="OS07G0107800 PROTEIN-RELATED"/>
    <property type="match status" value="1"/>
</dbReference>
<dbReference type="GO" id="GO:0004672">
    <property type="term" value="F:protein kinase activity"/>
    <property type="evidence" value="ECO:0007669"/>
    <property type="project" value="InterPro"/>
</dbReference>
<keyword evidence="8" id="KW-0934">Plastid</keyword>
<keyword evidence="4 8" id="KW-0547">Nucleotide-binding</keyword>
<dbReference type="EMBL" id="JACMSC010000007">
    <property type="protein sequence ID" value="KAG6514423.1"/>
    <property type="molecule type" value="Genomic_DNA"/>
</dbReference>
<evidence type="ECO:0000256" key="5">
    <source>
        <dbReference type="ARBA" id="ARBA00022840"/>
    </source>
</evidence>
<dbReference type="InterPro" id="IPR000719">
    <property type="entry name" value="Prot_kinase_dom"/>
</dbReference>
<evidence type="ECO:0000256" key="8">
    <source>
        <dbReference type="RuleBase" id="RU363121"/>
    </source>
</evidence>
<keyword evidence="3" id="KW-0812">Transmembrane</keyword>
<reference evidence="10 11" key="1">
    <citation type="submission" date="2020-08" db="EMBL/GenBank/DDBJ databases">
        <title>Plant Genome Project.</title>
        <authorList>
            <person name="Zhang R.-G."/>
        </authorList>
    </citation>
    <scope>NUCLEOTIDE SEQUENCE [LARGE SCALE GENOMIC DNA]</scope>
    <source>
        <tissue evidence="10">Rhizome</tissue>
    </source>
</reference>
<organism evidence="10 11">
    <name type="scientific">Zingiber officinale</name>
    <name type="common">Ginger</name>
    <name type="synonym">Amomum zingiber</name>
    <dbReference type="NCBI Taxonomy" id="94328"/>
    <lineage>
        <taxon>Eukaryota</taxon>
        <taxon>Viridiplantae</taxon>
        <taxon>Streptophyta</taxon>
        <taxon>Embryophyta</taxon>
        <taxon>Tracheophyta</taxon>
        <taxon>Spermatophyta</taxon>
        <taxon>Magnoliopsida</taxon>
        <taxon>Liliopsida</taxon>
        <taxon>Zingiberales</taxon>
        <taxon>Zingiberaceae</taxon>
        <taxon>Zingiber</taxon>
    </lineage>
</organism>
<keyword evidence="7" id="KW-0472">Membrane</keyword>
<dbReference type="PANTHER" id="PTHR45631:SF202">
    <property type="entry name" value="SENESCENCE-INDUCED RECEPTOR-LIKE SERINE_THREONINE-PROTEIN KINASE"/>
    <property type="match status" value="1"/>
</dbReference>
<keyword evidence="8" id="KW-0150">Chloroplast</keyword>
<accession>A0A8J5GYT8</accession>
<dbReference type="Proteomes" id="UP000734854">
    <property type="component" value="Unassembled WGS sequence"/>
</dbReference>
<dbReference type="GO" id="GO:0005471">
    <property type="term" value="F:ATP:ADP antiporter activity"/>
    <property type="evidence" value="ECO:0007669"/>
    <property type="project" value="InterPro"/>
</dbReference>
<keyword evidence="5 8" id="KW-0067">ATP-binding</keyword>
<dbReference type="PROSITE" id="PS00108">
    <property type="entry name" value="PROTEIN_KINASE_ST"/>
    <property type="match status" value="1"/>
</dbReference>
<evidence type="ECO:0000256" key="2">
    <source>
        <dbReference type="ARBA" id="ARBA00022448"/>
    </source>
</evidence>
<dbReference type="Pfam" id="PF03219">
    <property type="entry name" value="TLC"/>
    <property type="match status" value="1"/>
</dbReference>
<dbReference type="Gene3D" id="1.10.510.10">
    <property type="entry name" value="Transferase(Phosphotransferase) domain 1"/>
    <property type="match status" value="1"/>
</dbReference>
<feature type="domain" description="Protein kinase" evidence="9">
    <location>
        <begin position="212"/>
        <end position="494"/>
    </location>
</feature>
<dbReference type="SUPFAM" id="SSF56112">
    <property type="entry name" value="Protein kinase-like (PK-like)"/>
    <property type="match status" value="1"/>
</dbReference>
<evidence type="ECO:0000313" key="10">
    <source>
        <dbReference type="EMBL" id="KAG6514423.1"/>
    </source>
</evidence>
<dbReference type="AlphaFoldDB" id="A0A8J5GYT8"/>
<comment type="similarity">
    <text evidence="8">Belongs to the ADP/ATP translocase tlc family.</text>
</comment>
<name>A0A8J5GYT8_ZINOF</name>